<dbReference type="GO" id="GO:0055085">
    <property type="term" value="P:transmembrane transport"/>
    <property type="evidence" value="ECO:0007669"/>
    <property type="project" value="InterPro"/>
</dbReference>
<feature type="transmembrane region" description="Helical" evidence="5">
    <location>
        <begin position="314"/>
        <end position="332"/>
    </location>
</feature>
<feature type="transmembrane region" description="Helical" evidence="5">
    <location>
        <begin position="73"/>
        <end position="91"/>
    </location>
</feature>
<keyword evidence="7" id="KW-1185">Reference proteome</keyword>
<evidence type="ECO:0000313" key="6">
    <source>
        <dbReference type="EMBL" id="MBD8030225.1"/>
    </source>
</evidence>
<dbReference type="Gene3D" id="1.50.10.150">
    <property type="entry name" value="Voltage-dependent anion channel"/>
    <property type="match status" value="1"/>
</dbReference>
<feature type="transmembrane region" description="Helical" evidence="5">
    <location>
        <begin position="344"/>
        <end position="368"/>
    </location>
</feature>
<dbReference type="GO" id="GO:0016020">
    <property type="term" value="C:membrane"/>
    <property type="evidence" value="ECO:0007669"/>
    <property type="project" value="UniProtKB-SubCell"/>
</dbReference>
<feature type="transmembrane region" description="Helical" evidence="5">
    <location>
        <begin position="42"/>
        <end position="61"/>
    </location>
</feature>
<organism evidence="6 7">
    <name type="scientific">Corynebacterium gallinarum</name>
    <dbReference type="NCBI Taxonomy" id="2762214"/>
    <lineage>
        <taxon>Bacteria</taxon>
        <taxon>Bacillati</taxon>
        <taxon>Actinomycetota</taxon>
        <taxon>Actinomycetes</taxon>
        <taxon>Mycobacteriales</taxon>
        <taxon>Corynebacteriaceae</taxon>
        <taxon>Corynebacterium</taxon>
    </lineage>
</organism>
<keyword evidence="4 5" id="KW-0472">Membrane</keyword>
<dbReference type="EMBL" id="JACSPR010000004">
    <property type="protein sequence ID" value="MBD8030225.1"/>
    <property type="molecule type" value="Genomic_DNA"/>
</dbReference>
<dbReference type="Proteomes" id="UP000650224">
    <property type="component" value="Unassembled WGS sequence"/>
</dbReference>
<evidence type="ECO:0000256" key="2">
    <source>
        <dbReference type="ARBA" id="ARBA00022692"/>
    </source>
</evidence>
<evidence type="ECO:0000256" key="4">
    <source>
        <dbReference type="ARBA" id="ARBA00023136"/>
    </source>
</evidence>
<feature type="transmembrane region" description="Helical" evidence="5">
    <location>
        <begin position="129"/>
        <end position="153"/>
    </location>
</feature>
<feature type="transmembrane region" description="Helical" evidence="5">
    <location>
        <begin position="252"/>
        <end position="275"/>
    </location>
</feature>
<reference evidence="6 7" key="1">
    <citation type="submission" date="2020-08" db="EMBL/GenBank/DDBJ databases">
        <title>A Genomic Blueprint of the Chicken Gut Microbiome.</title>
        <authorList>
            <person name="Gilroy R."/>
            <person name="Ravi A."/>
            <person name="Getino M."/>
            <person name="Pursley I."/>
            <person name="Horton D.L."/>
            <person name="Alikhan N.-F."/>
            <person name="Baker D."/>
            <person name="Gharbi K."/>
            <person name="Hall N."/>
            <person name="Watson M."/>
            <person name="Adriaenssens E.M."/>
            <person name="Foster-Nyarko E."/>
            <person name="Jarju S."/>
            <person name="Secka A."/>
            <person name="Antonio M."/>
            <person name="Oren A."/>
            <person name="Chaudhuri R."/>
            <person name="La Ragione R.M."/>
            <person name="Hildebrand F."/>
            <person name="Pallen M.J."/>
        </authorList>
    </citation>
    <scope>NUCLEOTIDE SEQUENCE [LARGE SCALE GENOMIC DNA]</scope>
    <source>
        <strain evidence="6 7">Sa1YVA5</strain>
    </source>
</reference>
<evidence type="ECO:0000256" key="5">
    <source>
        <dbReference type="SAM" id="Phobius"/>
    </source>
</evidence>
<comment type="caution">
    <text evidence="6">The sequence shown here is derived from an EMBL/GenBank/DDBJ whole genome shotgun (WGS) entry which is preliminary data.</text>
</comment>
<accession>A0A8I0HR14</accession>
<evidence type="ECO:0000313" key="7">
    <source>
        <dbReference type="Proteomes" id="UP000650224"/>
    </source>
</evidence>
<dbReference type="CDD" id="cd09320">
    <property type="entry name" value="TDT_like_2"/>
    <property type="match status" value="1"/>
</dbReference>
<name>A0A8I0HR14_9CORY</name>
<sequence>MGVSTPSSRISALPSSLVSTLHSLGVPGYVKNRRRYTAVLPPAGPAWAGSLMGTALTAALLELHGFVAGARAMLLIAGVVTAIITIGWLVYRSPKFTPVVMPAWAMVSLGVVSLGSASSTILVGSLGDAVWWFHFWCCVIGGALGLVTCVVYLRQLITGRAGTPTFSWGLPLVTPMVTATAGMRFHDWLASTGADGAHGVWTTLILLLSMGAFLLTLLTAPVVFTRVYAYYLGPRSRRASQHRLEPMAAPTIWIPLGIVGQSMACAQLFGAATGWVRTGVVYGFIMCVVAIPVVLTAVVVHYQAALRGISYSPTWWASTFPVGALCLGVHWLSDSSGLAWLDQISVFLLVILLFHAGVATLGGTMAIIARMVRRVHAVASGRRR</sequence>
<dbReference type="AlphaFoldDB" id="A0A8I0HR14"/>
<evidence type="ECO:0000256" key="3">
    <source>
        <dbReference type="ARBA" id="ARBA00022989"/>
    </source>
</evidence>
<feature type="transmembrane region" description="Helical" evidence="5">
    <location>
        <begin position="165"/>
        <end position="185"/>
    </location>
</feature>
<feature type="transmembrane region" description="Helical" evidence="5">
    <location>
        <begin position="205"/>
        <end position="231"/>
    </location>
</feature>
<keyword evidence="3 5" id="KW-1133">Transmembrane helix</keyword>
<protein>
    <submittedName>
        <fullName evidence="6">TDT family transporter</fullName>
    </submittedName>
</protein>
<keyword evidence="2 5" id="KW-0812">Transmembrane</keyword>
<comment type="subcellular location">
    <subcellularLocation>
        <location evidence="1">Membrane</location>
        <topology evidence="1">Multi-pass membrane protein</topology>
    </subcellularLocation>
</comment>
<gene>
    <name evidence="6" type="ORF">H9627_07800</name>
</gene>
<feature type="transmembrane region" description="Helical" evidence="5">
    <location>
        <begin position="103"/>
        <end position="123"/>
    </location>
</feature>
<dbReference type="Pfam" id="PF03595">
    <property type="entry name" value="SLAC1"/>
    <property type="match status" value="1"/>
</dbReference>
<dbReference type="InterPro" id="IPR038665">
    <property type="entry name" value="Voltage-dep_anion_channel_sf"/>
</dbReference>
<evidence type="ECO:0000256" key="1">
    <source>
        <dbReference type="ARBA" id="ARBA00004141"/>
    </source>
</evidence>
<dbReference type="InterPro" id="IPR004695">
    <property type="entry name" value="SLAC1/Mae1/Ssu1/TehA"/>
</dbReference>
<feature type="transmembrane region" description="Helical" evidence="5">
    <location>
        <begin position="281"/>
        <end position="302"/>
    </location>
</feature>
<proteinExistence type="predicted"/>